<comment type="caution">
    <text evidence="2">The sequence shown here is derived from an EMBL/GenBank/DDBJ whole genome shotgun (WGS) entry which is preliminary data.</text>
</comment>
<dbReference type="InterPro" id="IPR013976">
    <property type="entry name" value="HDOD"/>
</dbReference>
<dbReference type="Gene3D" id="3.90.960.10">
    <property type="entry name" value="YbaK/aminoacyl-tRNA synthetase-associated domain"/>
    <property type="match status" value="1"/>
</dbReference>
<dbReference type="Proteomes" id="UP001168640">
    <property type="component" value="Unassembled WGS sequence"/>
</dbReference>
<evidence type="ECO:0000313" key="2">
    <source>
        <dbReference type="EMBL" id="MDO3721774.1"/>
    </source>
</evidence>
<reference evidence="2" key="1">
    <citation type="submission" date="2023-07" db="EMBL/GenBank/DDBJ databases">
        <title>Marinobacter sp. chi1 genome sequencing and assembly.</title>
        <authorList>
            <person name="Park S."/>
        </authorList>
    </citation>
    <scope>NUCLEOTIDE SEQUENCE</scope>
    <source>
        <strain evidence="2">Chi1</strain>
    </source>
</reference>
<dbReference type="EMBL" id="JAUMIS010000001">
    <property type="protein sequence ID" value="MDO3721774.1"/>
    <property type="molecule type" value="Genomic_DNA"/>
</dbReference>
<evidence type="ECO:0000313" key="3">
    <source>
        <dbReference type="Proteomes" id="UP001168640"/>
    </source>
</evidence>
<dbReference type="InterPro" id="IPR036754">
    <property type="entry name" value="YbaK/aa-tRNA-synt-asso_dom_sf"/>
</dbReference>
<keyword evidence="3" id="KW-1185">Reference proteome</keyword>
<dbReference type="SUPFAM" id="SSF109604">
    <property type="entry name" value="HD-domain/PDEase-like"/>
    <property type="match status" value="1"/>
</dbReference>
<dbReference type="Gene3D" id="1.10.3210.10">
    <property type="entry name" value="Hypothetical protein af1432"/>
    <property type="match status" value="1"/>
</dbReference>
<dbReference type="PIRSF" id="PIRSF036888">
    <property type="entry name" value="HDGYPm_UCP036888"/>
    <property type="match status" value="1"/>
</dbReference>
<organism evidence="2 3">
    <name type="scientific">Marinobacter suaedae</name>
    <dbReference type="NCBI Taxonomy" id="3057675"/>
    <lineage>
        <taxon>Bacteria</taxon>
        <taxon>Pseudomonadati</taxon>
        <taxon>Pseudomonadota</taxon>
        <taxon>Gammaproteobacteria</taxon>
        <taxon>Pseudomonadales</taxon>
        <taxon>Marinobacteraceae</taxon>
        <taxon>Marinobacter</taxon>
    </lineage>
</organism>
<dbReference type="Pfam" id="PF08668">
    <property type="entry name" value="HDOD"/>
    <property type="match status" value="1"/>
</dbReference>
<accession>A0ABT8W0J9</accession>
<gene>
    <name evidence="2" type="ORF">QVZ43_08545</name>
</gene>
<protein>
    <submittedName>
        <fullName evidence="2">HDOD domain-containing protein</fullName>
    </submittedName>
</protein>
<feature type="domain" description="HDOD" evidence="1">
    <location>
        <begin position="183"/>
        <end position="380"/>
    </location>
</feature>
<dbReference type="PANTHER" id="PTHR33525:SF3">
    <property type="entry name" value="RIBONUCLEASE Y"/>
    <property type="match status" value="1"/>
</dbReference>
<dbReference type="InterPro" id="IPR014627">
    <property type="entry name" value="UCP036888_HDGYP-like"/>
</dbReference>
<dbReference type="InterPro" id="IPR052340">
    <property type="entry name" value="RNase_Y/CdgJ"/>
</dbReference>
<evidence type="ECO:0000259" key="1">
    <source>
        <dbReference type="PROSITE" id="PS51833"/>
    </source>
</evidence>
<dbReference type="RefSeq" id="WP_302909582.1">
    <property type="nucleotide sequence ID" value="NZ_JAUMIS010000001.1"/>
</dbReference>
<proteinExistence type="predicted"/>
<sequence>MKKTGAFERTLEELSPGSSVVNDGRASEFNFLRMVLLGDDQGAIQLVCRKNDLVDLEQINAHLGRQLQVVGRPESPRFGRSTGVVELPTLRNFTRSETVVDLQVDQLSSVRLELGEQGRTLHLSGEDFQSLTEEARRIAFAVSVGPSLWSLNDSERDQKEFRRAITKFTGLRIQQRIKDILELPPLPETAQRIIHLRMDPNTVMDDLVDVVESDPALAAQVFSWASSSPGGPVGQVRSVHDAVSRVLGFELVMNMALGLVLKPSQGHHPEGYMESWQQAIWQAQAAGLLCTLMPSDKRPLFGLAYLSGLLHNFGFLVLGHVFPPHFKLVCRSLEANPNIDSSVIEQYLLGITREQIGALLMENWGMPEEVASALRYQKHSGYDGRHSVYAKLLWLGRQLLIERGLSPGASEPVPAAVFESLGLDEAKVHARFDELVAKKDTVLAMAGMMAQ</sequence>
<name>A0ABT8W0J9_9GAMM</name>
<dbReference type="PANTHER" id="PTHR33525">
    <property type="match status" value="1"/>
</dbReference>
<dbReference type="PROSITE" id="PS51833">
    <property type="entry name" value="HDOD"/>
    <property type="match status" value="1"/>
</dbReference>